<dbReference type="GO" id="GO:0030447">
    <property type="term" value="P:filamentous growth"/>
    <property type="evidence" value="ECO:0007669"/>
    <property type="project" value="UniProtKB-ARBA"/>
</dbReference>
<evidence type="ECO:0000256" key="5">
    <source>
        <dbReference type="ARBA" id="ARBA00022777"/>
    </source>
</evidence>
<dbReference type="GeneID" id="93650916"/>
<evidence type="ECO:0000256" key="1">
    <source>
        <dbReference type="ARBA" id="ARBA00012411"/>
    </source>
</evidence>
<comment type="similarity">
    <text evidence="9">Belongs to the protein kinase superfamily. Ser/Thr protein kinase family. MAP kinase subfamily.</text>
</comment>
<dbReference type="InterPro" id="IPR011009">
    <property type="entry name" value="Kinase-like_dom_sf"/>
</dbReference>
<evidence type="ECO:0000259" key="10">
    <source>
        <dbReference type="PROSITE" id="PS50011"/>
    </source>
</evidence>
<dbReference type="FunFam" id="1.10.510.10:FF:000098">
    <property type="entry name" value="Mitogen-activated protein kinase 1"/>
    <property type="match status" value="1"/>
</dbReference>
<evidence type="ECO:0000256" key="3">
    <source>
        <dbReference type="ARBA" id="ARBA00022679"/>
    </source>
</evidence>
<accession>A0A8H7ZJX3</accession>
<proteinExistence type="inferred from homology"/>
<comment type="activity regulation">
    <text evidence="9">Activated by threonine and tyrosine phosphorylation.</text>
</comment>
<name>A0A8H7ZJX3_9ASCO</name>
<dbReference type="OrthoDB" id="192887at2759"/>
<keyword evidence="2 8" id="KW-0723">Serine/threonine-protein kinase</keyword>
<keyword evidence="9" id="KW-0460">Magnesium</keyword>
<dbReference type="InterPro" id="IPR003527">
    <property type="entry name" value="MAP_kinase_CS"/>
</dbReference>
<reference evidence="11 12" key="1">
    <citation type="submission" date="2020-12" db="EMBL/GenBank/DDBJ databases">
        <title>Effect of drift, selection, and recombination on the evolution of hybrid genomes in Candida yeast pathogens.</title>
        <authorList>
            <person name="Mixao V."/>
            <person name="Ksiezopolska E."/>
            <person name="Saus E."/>
            <person name="Boekhout T."/>
            <person name="Gacser A."/>
            <person name="Gabaldon T."/>
        </authorList>
    </citation>
    <scope>NUCLEOTIDE SEQUENCE [LARGE SCALE GENOMIC DNA]</scope>
    <source>
        <strain evidence="11 12">BP57</strain>
    </source>
</reference>
<dbReference type="EC" id="2.7.11.24" evidence="1 9"/>
<evidence type="ECO:0000256" key="2">
    <source>
        <dbReference type="ARBA" id="ARBA00022527"/>
    </source>
</evidence>
<comment type="cofactor">
    <cofactor evidence="9">
        <name>Mg(2+)</name>
        <dbReference type="ChEBI" id="CHEBI:18420"/>
    </cofactor>
</comment>
<evidence type="ECO:0000256" key="8">
    <source>
        <dbReference type="RuleBase" id="RU000304"/>
    </source>
</evidence>
<feature type="domain" description="Protein kinase" evidence="10">
    <location>
        <begin position="81"/>
        <end position="386"/>
    </location>
</feature>
<comment type="catalytic activity">
    <reaction evidence="9">
        <text>L-threonyl-[protein] + ATP = O-phospho-L-threonyl-[protein] + ADP + H(+)</text>
        <dbReference type="Rhea" id="RHEA:46608"/>
        <dbReference type="Rhea" id="RHEA-COMP:11060"/>
        <dbReference type="Rhea" id="RHEA-COMP:11605"/>
        <dbReference type="ChEBI" id="CHEBI:15378"/>
        <dbReference type="ChEBI" id="CHEBI:30013"/>
        <dbReference type="ChEBI" id="CHEBI:30616"/>
        <dbReference type="ChEBI" id="CHEBI:61977"/>
        <dbReference type="ChEBI" id="CHEBI:456216"/>
        <dbReference type="EC" id="2.7.11.24"/>
    </reaction>
</comment>
<protein>
    <recommendedName>
        <fullName evidence="1 9">Mitogen-activated protein kinase</fullName>
        <ecNumber evidence="1 9">2.7.11.24</ecNumber>
    </recommendedName>
</protein>
<organism evidence="11 12">
    <name type="scientific">Candida metapsilosis</name>
    <dbReference type="NCBI Taxonomy" id="273372"/>
    <lineage>
        <taxon>Eukaryota</taxon>
        <taxon>Fungi</taxon>
        <taxon>Dikarya</taxon>
        <taxon>Ascomycota</taxon>
        <taxon>Saccharomycotina</taxon>
        <taxon>Pichiomycetes</taxon>
        <taxon>Debaryomycetaceae</taxon>
        <taxon>Candida/Lodderomyces clade</taxon>
        <taxon>Candida</taxon>
    </lineage>
</organism>
<dbReference type="Gene3D" id="1.10.510.10">
    <property type="entry name" value="Transferase(Phosphotransferase) domain 1"/>
    <property type="match status" value="1"/>
</dbReference>
<dbReference type="InterPro" id="IPR017441">
    <property type="entry name" value="Protein_kinase_ATP_BS"/>
</dbReference>
<dbReference type="PROSITE" id="PS00108">
    <property type="entry name" value="PROTEIN_KINASE_ST"/>
    <property type="match status" value="1"/>
</dbReference>
<dbReference type="PROSITE" id="PS01351">
    <property type="entry name" value="MAPK"/>
    <property type="match status" value="1"/>
</dbReference>
<evidence type="ECO:0000313" key="11">
    <source>
        <dbReference type="EMBL" id="KAG5420406.1"/>
    </source>
</evidence>
<keyword evidence="3 9" id="KW-0808">Transferase</keyword>
<evidence type="ECO:0000256" key="6">
    <source>
        <dbReference type="ARBA" id="ARBA00022840"/>
    </source>
</evidence>
<comment type="caution">
    <text evidence="11">The sequence shown here is derived from an EMBL/GenBank/DDBJ whole genome shotgun (WGS) entry which is preliminary data.</text>
</comment>
<dbReference type="AlphaFoldDB" id="A0A8H7ZJX3"/>
<dbReference type="Pfam" id="PF00069">
    <property type="entry name" value="Pkinase"/>
    <property type="match status" value="1"/>
</dbReference>
<dbReference type="FunFam" id="3.30.200.20:FF:000046">
    <property type="entry name" value="Mitogen-activated protein kinase"/>
    <property type="match status" value="1"/>
</dbReference>
<sequence>MQPHLRELDAAKGRGIPQPDTQFLAQVNIKVNTFPIAFTIASSFKQKKMSTTTVKTKEPVHRMGNTQEPSRKVVFNISQNFKVLKIIGEGAYGIVAMAVHLPTNTKVAIKKIEPFERPLFCLRTLREIKMLQKFSSHENIIKLYDVQRPTNYNSFNEVYLIQEYMPGDLHQIIQTHTLSDQHVQFFIYQILKSLKLIHSANVIHRDLKPSNILVNENCDLKLCDFGLARLDSVGMRTNKISLLTEYVATRWYRAPEIMFNASHYSTAIDMWSVGCILFELLTYKAVFPGSDYINQLTLIFELLGTPSEEDLEVIKSKRAKVFIKSLPVRSKINFYSFCSNHPCRRIRHQNRDLEVNPLAIDLLEKLMVFDPSKRITAKEALKHPYMSNYHDPLDEPSTTPIPVEEFAFDIEKKDLNVEDLKRLIYDSIMSNKRHG</sequence>
<dbReference type="InterPro" id="IPR008271">
    <property type="entry name" value="Ser/Thr_kinase_AS"/>
</dbReference>
<gene>
    <name evidence="11" type="ORF">I9W82_002287</name>
</gene>
<dbReference type="Proteomes" id="UP000669133">
    <property type="component" value="Unassembled WGS sequence"/>
</dbReference>
<dbReference type="PANTHER" id="PTHR24055">
    <property type="entry name" value="MITOGEN-ACTIVATED PROTEIN KINASE"/>
    <property type="match status" value="1"/>
</dbReference>
<dbReference type="Gene3D" id="3.30.200.20">
    <property type="entry name" value="Phosphorylase Kinase, domain 1"/>
    <property type="match status" value="1"/>
</dbReference>
<evidence type="ECO:0000313" key="12">
    <source>
        <dbReference type="Proteomes" id="UP000669133"/>
    </source>
</evidence>
<dbReference type="EMBL" id="JAEOAQ010000002">
    <property type="protein sequence ID" value="KAG5420406.1"/>
    <property type="molecule type" value="Genomic_DNA"/>
</dbReference>
<dbReference type="RefSeq" id="XP_067549522.1">
    <property type="nucleotide sequence ID" value="XM_067691125.1"/>
</dbReference>
<dbReference type="PROSITE" id="PS00107">
    <property type="entry name" value="PROTEIN_KINASE_ATP"/>
    <property type="match status" value="1"/>
</dbReference>
<evidence type="ECO:0000256" key="9">
    <source>
        <dbReference type="RuleBase" id="RU361165"/>
    </source>
</evidence>
<feature type="binding site" evidence="7">
    <location>
        <position position="111"/>
    </location>
    <ligand>
        <name>ATP</name>
        <dbReference type="ChEBI" id="CHEBI:30616"/>
    </ligand>
</feature>
<dbReference type="InterPro" id="IPR000719">
    <property type="entry name" value="Prot_kinase_dom"/>
</dbReference>
<dbReference type="SUPFAM" id="SSF56112">
    <property type="entry name" value="Protein kinase-like (PK-like)"/>
    <property type="match status" value="1"/>
</dbReference>
<evidence type="ECO:0000256" key="4">
    <source>
        <dbReference type="ARBA" id="ARBA00022741"/>
    </source>
</evidence>
<dbReference type="PROSITE" id="PS50011">
    <property type="entry name" value="PROTEIN_KINASE_DOM"/>
    <property type="match status" value="1"/>
</dbReference>
<evidence type="ECO:0000256" key="7">
    <source>
        <dbReference type="PROSITE-ProRule" id="PRU10141"/>
    </source>
</evidence>
<keyword evidence="12" id="KW-1185">Reference proteome</keyword>
<keyword evidence="5 9" id="KW-0418">Kinase</keyword>
<dbReference type="GO" id="GO:0005524">
    <property type="term" value="F:ATP binding"/>
    <property type="evidence" value="ECO:0007669"/>
    <property type="project" value="UniProtKB-UniRule"/>
</dbReference>
<keyword evidence="6 7" id="KW-0067">ATP-binding</keyword>
<keyword evidence="4 7" id="KW-0547">Nucleotide-binding</keyword>
<dbReference type="SMART" id="SM00220">
    <property type="entry name" value="S_TKc"/>
    <property type="match status" value="1"/>
</dbReference>
<dbReference type="GO" id="GO:0004707">
    <property type="term" value="F:MAP kinase activity"/>
    <property type="evidence" value="ECO:0007669"/>
    <property type="project" value="UniProtKB-EC"/>
</dbReference>
<dbReference type="InterPro" id="IPR050117">
    <property type="entry name" value="MAPK"/>
</dbReference>